<dbReference type="EMBL" id="BMHE01000027">
    <property type="protein sequence ID" value="GFZ94027.1"/>
    <property type="molecule type" value="Genomic_DNA"/>
</dbReference>
<reference evidence="2" key="1">
    <citation type="journal article" date="2019" name="Int. J. Syst. Evol. Microbiol.">
        <title>The Global Catalogue of Microorganisms (GCM) 10K type strain sequencing project: providing services to taxonomists for standard genome sequencing and annotation.</title>
        <authorList>
            <consortium name="The Broad Institute Genomics Platform"/>
            <consortium name="The Broad Institute Genome Sequencing Center for Infectious Disease"/>
            <person name="Wu L."/>
            <person name="Ma J."/>
        </authorList>
    </citation>
    <scope>NUCLEOTIDE SEQUENCE [LARGE SCALE GENOMIC DNA]</scope>
    <source>
        <strain evidence="2">CGMCC 1.15043</strain>
    </source>
</reference>
<dbReference type="RefSeq" id="WP_189015326.1">
    <property type="nucleotide sequence ID" value="NZ_BMHE01000027.1"/>
</dbReference>
<evidence type="ECO:0000313" key="2">
    <source>
        <dbReference type="Proteomes" id="UP000615455"/>
    </source>
</evidence>
<proteinExistence type="predicted"/>
<name>A0ABQ1EZV5_9BACL</name>
<gene>
    <name evidence="1" type="ORF">GCM10008018_45610</name>
</gene>
<dbReference type="Proteomes" id="UP000615455">
    <property type="component" value="Unassembled WGS sequence"/>
</dbReference>
<accession>A0ABQ1EZV5</accession>
<protein>
    <recommendedName>
        <fullName evidence="3">XRE family transcriptional regulator</fullName>
    </recommendedName>
</protein>
<keyword evidence="2" id="KW-1185">Reference proteome</keyword>
<evidence type="ECO:0008006" key="3">
    <source>
        <dbReference type="Google" id="ProtNLM"/>
    </source>
</evidence>
<sequence length="451" mass="52997">MSIKIEDYETNHTTWREEFEKAYVEWVDLELIAALLKSIDSSIRFLCKAVQDESRWPSRINKSLRTVSYPRIRDVADFFGIPPWFLFYHKEKNNKIMALFNNIDTSLKPIELPYFSEYDVEVYYDFLEELEKRVRSTEDFHFLSEKLQTLQMSKSYNHIVSGNWKAVFSFFHDIHRDFAGGATFWYRDPIGIVSGDLRISFITDPQNKRRLIKSGWLSIKIKKQTDKGSTTIDNFINTVVTDMEWIFDQKPWTFEIDDTMLLTWNTLRTSNEHFDLVSSLINRQLPEANFSMNIGERYDGIASALLQRSNPFEEFIQIIKSDVQNTQKLKATRRKNSLQLLLDKGIINNGDHISLLPSSKSQYQFNNELISKATINLEDGKPTVRWSFDNKVYSISRLTQLILTEIAQQTHLSNHHLNGTKYWLLNGTDKSLYAMAEDSWKLYRSQIEKKH</sequence>
<evidence type="ECO:0000313" key="1">
    <source>
        <dbReference type="EMBL" id="GFZ94027.1"/>
    </source>
</evidence>
<organism evidence="1 2">
    <name type="scientific">Paenibacillus marchantiophytorum</name>
    <dbReference type="NCBI Taxonomy" id="1619310"/>
    <lineage>
        <taxon>Bacteria</taxon>
        <taxon>Bacillati</taxon>
        <taxon>Bacillota</taxon>
        <taxon>Bacilli</taxon>
        <taxon>Bacillales</taxon>
        <taxon>Paenibacillaceae</taxon>
        <taxon>Paenibacillus</taxon>
    </lineage>
</organism>
<comment type="caution">
    <text evidence="1">The sequence shown here is derived from an EMBL/GenBank/DDBJ whole genome shotgun (WGS) entry which is preliminary data.</text>
</comment>